<feature type="region of interest" description="Disordered" evidence="9">
    <location>
        <begin position="225"/>
        <end position="253"/>
    </location>
</feature>
<evidence type="ECO:0000256" key="6">
    <source>
        <dbReference type="ARBA" id="ARBA00023157"/>
    </source>
</evidence>
<dbReference type="PRINTS" id="PR00669">
    <property type="entry name" value="INHIBINA"/>
</dbReference>
<sequence>MSKNISLYSIWLLILHFLTTASSKGIYFVEEKNDQTYAEQISGNVKKQVSNQILEILDLEDHESTASRYESPVASSFMQNLYSEMEESENNLRVPSKAQDWFNADKVVSITPIDISKQTKKFKLKFALEDFPDANENTLLAAQLRIHVEISDSLSSRISYMSGSSDDVQVATVSKTDPTAVFNFTSSLEKWLEKRDKTVIELTVEDGHTTSIDAFIVSSFRDNGFRQPKRRSRRAASTTPISRPPGTSRKIQPLIEHDGSTSCKKQGMYVDFEALGWKDWVIAPQGFKAYYCAGACTFPLHHTMNATSHAIVQALVHAVRPNAAKEAKCAPAQLLPMKILFVDNKKNVHIKRYRDMVVQECGCH</sequence>
<keyword evidence="4 10" id="KW-0732">Signal</keyword>
<dbReference type="PROSITE" id="PS00250">
    <property type="entry name" value="TGF_BETA_1"/>
    <property type="match status" value="1"/>
</dbReference>
<dbReference type="AlphaFoldDB" id="A0A8S1H013"/>
<gene>
    <name evidence="12" type="ORF">CAUJ_LOCUS2559</name>
</gene>
<keyword evidence="6" id="KW-1015">Disulfide bond</keyword>
<keyword evidence="3" id="KW-0964">Secreted</keyword>
<evidence type="ECO:0000256" key="5">
    <source>
        <dbReference type="ARBA" id="ARBA00023030"/>
    </source>
</evidence>
<evidence type="ECO:0000256" key="3">
    <source>
        <dbReference type="ARBA" id="ARBA00022525"/>
    </source>
</evidence>
<dbReference type="PANTHER" id="PTHR11848">
    <property type="entry name" value="TGF-BETA FAMILY"/>
    <property type="match status" value="1"/>
</dbReference>
<dbReference type="InterPro" id="IPR029034">
    <property type="entry name" value="Cystine-knot_cytokine"/>
</dbReference>
<comment type="subcellular location">
    <subcellularLocation>
        <location evidence="1">Secreted</location>
    </subcellularLocation>
</comment>
<dbReference type="InterPro" id="IPR017948">
    <property type="entry name" value="TGFb_CS"/>
</dbReference>
<feature type="domain" description="TGF-beta family profile" evidence="11">
    <location>
        <begin position="231"/>
        <end position="364"/>
    </location>
</feature>
<dbReference type="GO" id="GO:0005125">
    <property type="term" value="F:cytokine activity"/>
    <property type="evidence" value="ECO:0007669"/>
    <property type="project" value="TreeGrafter"/>
</dbReference>
<dbReference type="SMART" id="SM00204">
    <property type="entry name" value="TGFB"/>
    <property type="match status" value="1"/>
</dbReference>
<dbReference type="SUPFAM" id="SSF57501">
    <property type="entry name" value="Cystine-knot cytokines"/>
    <property type="match status" value="1"/>
</dbReference>
<dbReference type="InterPro" id="IPR001839">
    <property type="entry name" value="TGF-b_C"/>
</dbReference>
<name>A0A8S1H013_9PELO</name>
<dbReference type="OrthoDB" id="5987191at2759"/>
<dbReference type="FunFam" id="2.10.90.10:FF:000001">
    <property type="entry name" value="Bone morphogenetic protein 4"/>
    <property type="match status" value="1"/>
</dbReference>
<evidence type="ECO:0000259" key="11">
    <source>
        <dbReference type="PROSITE" id="PS51362"/>
    </source>
</evidence>
<comment type="caution">
    <text evidence="12">The sequence shown here is derived from an EMBL/GenBank/DDBJ whole genome shotgun (WGS) entry which is preliminary data.</text>
</comment>
<dbReference type="Gene3D" id="2.60.120.970">
    <property type="match status" value="1"/>
</dbReference>
<feature type="chain" id="PRO_5035784724" description="TGF-beta family profile domain-containing protein" evidence="10">
    <location>
        <begin position="24"/>
        <end position="364"/>
    </location>
</feature>
<evidence type="ECO:0000256" key="4">
    <source>
        <dbReference type="ARBA" id="ARBA00022729"/>
    </source>
</evidence>
<evidence type="ECO:0000256" key="9">
    <source>
        <dbReference type="SAM" id="MobiDB-lite"/>
    </source>
</evidence>
<dbReference type="GO" id="GO:0005615">
    <property type="term" value="C:extracellular space"/>
    <property type="evidence" value="ECO:0007669"/>
    <property type="project" value="TreeGrafter"/>
</dbReference>
<evidence type="ECO:0000256" key="10">
    <source>
        <dbReference type="SAM" id="SignalP"/>
    </source>
</evidence>
<proteinExistence type="inferred from homology"/>
<accession>A0A8S1H013</accession>
<dbReference type="EMBL" id="CAJGYM010000005">
    <property type="protein sequence ID" value="CAD6186640.1"/>
    <property type="molecule type" value="Genomic_DNA"/>
</dbReference>
<keyword evidence="5 8" id="KW-0339">Growth factor</keyword>
<evidence type="ECO:0000256" key="2">
    <source>
        <dbReference type="ARBA" id="ARBA00006656"/>
    </source>
</evidence>
<organism evidence="12 13">
    <name type="scientific">Caenorhabditis auriculariae</name>
    <dbReference type="NCBI Taxonomy" id="2777116"/>
    <lineage>
        <taxon>Eukaryota</taxon>
        <taxon>Metazoa</taxon>
        <taxon>Ecdysozoa</taxon>
        <taxon>Nematoda</taxon>
        <taxon>Chromadorea</taxon>
        <taxon>Rhabditida</taxon>
        <taxon>Rhabditina</taxon>
        <taxon>Rhabditomorpha</taxon>
        <taxon>Rhabditoidea</taxon>
        <taxon>Rhabditidae</taxon>
        <taxon>Peloderinae</taxon>
        <taxon>Caenorhabditis</taxon>
    </lineage>
</organism>
<dbReference type="PANTHER" id="PTHR11848:SF119">
    <property type="entry name" value="TGF-BETA FAMILY PROFILE DOMAIN-CONTAINING PROTEIN"/>
    <property type="match status" value="1"/>
</dbReference>
<protein>
    <recommendedName>
        <fullName evidence="11">TGF-beta family profile domain-containing protein</fullName>
    </recommendedName>
</protein>
<reference evidence="12" key="1">
    <citation type="submission" date="2020-10" db="EMBL/GenBank/DDBJ databases">
        <authorList>
            <person name="Kikuchi T."/>
        </authorList>
    </citation>
    <scope>NUCLEOTIDE SEQUENCE</scope>
    <source>
        <strain evidence="12">NKZ352</strain>
    </source>
</reference>
<dbReference type="GO" id="GO:0008083">
    <property type="term" value="F:growth factor activity"/>
    <property type="evidence" value="ECO:0007669"/>
    <property type="project" value="UniProtKB-KW"/>
</dbReference>
<evidence type="ECO:0000256" key="8">
    <source>
        <dbReference type="RuleBase" id="RU000354"/>
    </source>
</evidence>
<keyword evidence="7" id="KW-0325">Glycoprotein</keyword>
<dbReference type="Pfam" id="PF00019">
    <property type="entry name" value="TGF_beta"/>
    <property type="match status" value="1"/>
</dbReference>
<dbReference type="CDD" id="cd13761">
    <property type="entry name" value="TGF_beta_BMP5_like"/>
    <property type="match status" value="1"/>
</dbReference>
<evidence type="ECO:0000256" key="7">
    <source>
        <dbReference type="ARBA" id="ARBA00023180"/>
    </source>
</evidence>
<feature type="signal peptide" evidence="10">
    <location>
        <begin position="1"/>
        <end position="23"/>
    </location>
</feature>
<dbReference type="Proteomes" id="UP000835052">
    <property type="component" value="Unassembled WGS sequence"/>
</dbReference>
<dbReference type="Gene3D" id="2.10.90.10">
    <property type="entry name" value="Cystine-knot cytokines"/>
    <property type="match status" value="1"/>
</dbReference>
<dbReference type="PROSITE" id="PS51362">
    <property type="entry name" value="TGF_BETA_2"/>
    <property type="match status" value="1"/>
</dbReference>
<evidence type="ECO:0000313" key="13">
    <source>
        <dbReference type="Proteomes" id="UP000835052"/>
    </source>
</evidence>
<evidence type="ECO:0000313" key="12">
    <source>
        <dbReference type="EMBL" id="CAD6186640.1"/>
    </source>
</evidence>
<comment type="similarity">
    <text evidence="2 8">Belongs to the TGF-beta family.</text>
</comment>
<dbReference type="InterPro" id="IPR015615">
    <property type="entry name" value="TGF-beta-rel"/>
</dbReference>
<evidence type="ECO:0000256" key="1">
    <source>
        <dbReference type="ARBA" id="ARBA00004613"/>
    </source>
</evidence>
<keyword evidence="13" id="KW-1185">Reference proteome</keyword>